<name>A0AAQ3PRK8_PASNO</name>
<organism evidence="2 3">
    <name type="scientific">Paspalum notatum var. saurae</name>
    <dbReference type="NCBI Taxonomy" id="547442"/>
    <lineage>
        <taxon>Eukaryota</taxon>
        <taxon>Viridiplantae</taxon>
        <taxon>Streptophyta</taxon>
        <taxon>Embryophyta</taxon>
        <taxon>Tracheophyta</taxon>
        <taxon>Spermatophyta</taxon>
        <taxon>Magnoliopsida</taxon>
        <taxon>Liliopsida</taxon>
        <taxon>Poales</taxon>
        <taxon>Poaceae</taxon>
        <taxon>PACMAD clade</taxon>
        <taxon>Panicoideae</taxon>
        <taxon>Andropogonodae</taxon>
        <taxon>Paspaleae</taxon>
        <taxon>Paspalinae</taxon>
        <taxon>Paspalum</taxon>
    </lineage>
</organism>
<feature type="compositionally biased region" description="Basic residues" evidence="1">
    <location>
        <begin position="1"/>
        <end position="11"/>
    </location>
</feature>
<protein>
    <submittedName>
        <fullName evidence="2">Uncharacterized protein</fullName>
    </submittedName>
</protein>
<evidence type="ECO:0000256" key="1">
    <source>
        <dbReference type="SAM" id="MobiDB-lite"/>
    </source>
</evidence>
<accession>A0AAQ3PRK8</accession>
<proteinExistence type="predicted"/>
<dbReference type="Proteomes" id="UP001341281">
    <property type="component" value="Chromosome 02"/>
</dbReference>
<gene>
    <name evidence="2" type="ORF">U9M48_006129</name>
</gene>
<evidence type="ECO:0000313" key="3">
    <source>
        <dbReference type="Proteomes" id="UP001341281"/>
    </source>
</evidence>
<sequence length="141" mass="15429">MTPRRSKRRARTSTSNVGLHLEATSENIASHMVGNRGKKTSGDKRWDGVDETLNSASKDYKKNTSQKFRSMDNSCYSIATGDVAANKALDGIKRTLEQAKKELHGKIKEIHAISDINNKRYSCESCGPAAQAELAAAMSAR</sequence>
<evidence type="ECO:0000313" key="2">
    <source>
        <dbReference type="EMBL" id="WVZ55475.1"/>
    </source>
</evidence>
<keyword evidence="3" id="KW-1185">Reference proteome</keyword>
<feature type="region of interest" description="Disordered" evidence="1">
    <location>
        <begin position="1"/>
        <end position="26"/>
    </location>
</feature>
<dbReference type="EMBL" id="CP144746">
    <property type="protein sequence ID" value="WVZ55475.1"/>
    <property type="molecule type" value="Genomic_DNA"/>
</dbReference>
<reference evidence="2 3" key="1">
    <citation type="submission" date="2024-02" db="EMBL/GenBank/DDBJ databases">
        <title>High-quality chromosome-scale genome assembly of Pensacola bahiagrass (Paspalum notatum Flugge var. saurae).</title>
        <authorList>
            <person name="Vega J.M."/>
            <person name="Podio M."/>
            <person name="Orjuela J."/>
            <person name="Siena L.A."/>
            <person name="Pessino S.C."/>
            <person name="Combes M.C."/>
            <person name="Mariac C."/>
            <person name="Albertini E."/>
            <person name="Pupilli F."/>
            <person name="Ortiz J.P.A."/>
            <person name="Leblanc O."/>
        </authorList>
    </citation>
    <scope>NUCLEOTIDE SEQUENCE [LARGE SCALE GENOMIC DNA]</scope>
    <source>
        <strain evidence="2">R1</strain>
        <tissue evidence="2">Leaf</tissue>
    </source>
</reference>
<dbReference type="AlphaFoldDB" id="A0AAQ3PRK8"/>